<evidence type="ECO:0000313" key="7">
    <source>
        <dbReference type="EMBL" id="ALR20642.1"/>
    </source>
</evidence>
<dbReference type="PANTHER" id="PTHR35401">
    <property type="entry name" value="COPG FAMILY HELIX-TURN-HELIX PROTEIN-RELATED-RELATED"/>
    <property type="match status" value="1"/>
</dbReference>
<gene>
    <name evidence="7" type="ORF">ATN00_10340</name>
</gene>
<reference evidence="7 8" key="1">
    <citation type="submission" date="2015-11" db="EMBL/GenBank/DDBJ databases">
        <title>A Two-component Flavoprotein Monooxygenase System MeaXY Responsible for para-Hydroxylation of 2-Methyl-6-ethylaniline and 2,6-Diethylaniline in Sphingobium baderi DE-13.</title>
        <authorList>
            <person name="Cheng M."/>
            <person name="Meng Q."/>
            <person name="Yang Y."/>
            <person name="Chu C."/>
            <person name="Yan X."/>
            <person name="He J."/>
            <person name="Li S."/>
        </authorList>
    </citation>
    <scope>NUCLEOTIDE SEQUENCE [LARGE SCALE GENOMIC DNA]</scope>
    <source>
        <strain evidence="7 8">DE-13</strain>
    </source>
</reference>
<evidence type="ECO:0000256" key="4">
    <source>
        <dbReference type="ARBA" id="ARBA00023125"/>
    </source>
</evidence>
<dbReference type="KEGG" id="sbd:ATN00_10340"/>
<evidence type="ECO:0000313" key="8">
    <source>
        <dbReference type="Proteomes" id="UP000056968"/>
    </source>
</evidence>
<dbReference type="STRING" id="1332080.ATN00_10340"/>
<dbReference type="Gene3D" id="1.20.5.780">
    <property type="entry name" value="Single helix bin"/>
    <property type="match status" value="1"/>
</dbReference>
<sequence length="102" mass="11431">MAQTTPAHPNGRASARKDDVIQIRASAGMKAILTRAAALRGQKLSEFMLDSARREAEDAILDQRTFFLDAEQHEQFLAMLDAPPAPSDALQTLMRRKPIWER</sequence>
<dbReference type="AlphaFoldDB" id="A0A0S3EYZ1"/>
<keyword evidence="2" id="KW-1277">Toxin-antitoxin system</keyword>
<dbReference type="GO" id="GO:0003677">
    <property type="term" value="F:DNA binding"/>
    <property type="evidence" value="ECO:0007669"/>
    <property type="project" value="UniProtKB-KW"/>
</dbReference>
<dbReference type="InterPro" id="IPR010985">
    <property type="entry name" value="Ribbon_hlx_hlx"/>
</dbReference>
<evidence type="ECO:0000256" key="2">
    <source>
        <dbReference type="ARBA" id="ARBA00022649"/>
    </source>
</evidence>
<evidence type="ECO:0000256" key="6">
    <source>
        <dbReference type="ARBA" id="ARBA00049988"/>
    </source>
</evidence>
<evidence type="ECO:0000256" key="1">
    <source>
        <dbReference type="ARBA" id="ARBA00022491"/>
    </source>
</evidence>
<dbReference type="SUPFAM" id="SSF47598">
    <property type="entry name" value="Ribbon-helix-helix"/>
    <property type="match status" value="1"/>
</dbReference>
<keyword evidence="8" id="KW-1185">Reference proteome</keyword>
<proteinExistence type="inferred from homology"/>
<dbReference type="OrthoDB" id="559702at2"/>
<keyword evidence="5" id="KW-0804">Transcription</keyword>
<dbReference type="GO" id="GO:0006355">
    <property type="term" value="P:regulation of DNA-templated transcription"/>
    <property type="evidence" value="ECO:0007669"/>
    <property type="project" value="InterPro"/>
</dbReference>
<keyword evidence="1" id="KW-0678">Repressor</keyword>
<evidence type="ECO:0000256" key="5">
    <source>
        <dbReference type="ARBA" id="ARBA00023163"/>
    </source>
</evidence>
<organism evidence="7 8">
    <name type="scientific">Sphingobium baderi</name>
    <dbReference type="NCBI Taxonomy" id="1332080"/>
    <lineage>
        <taxon>Bacteria</taxon>
        <taxon>Pseudomonadati</taxon>
        <taxon>Pseudomonadota</taxon>
        <taxon>Alphaproteobacteria</taxon>
        <taxon>Sphingomonadales</taxon>
        <taxon>Sphingomonadaceae</taxon>
        <taxon>Sphingobium</taxon>
    </lineage>
</organism>
<comment type="similarity">
    <text evidence="6">Belongs to the TacA antitoxin family.</text>
</comment>
<evidence type="ECO:0000256" key="3">
    <source>
        <dbReference type="ARBA" id="ARBA00023015"/>
    </source>
</evidence>
<keyword evidence="3" id="KW-0805">Transcription regulation</keyword>
<dbReference type="EMBL" id="CP013264">
    <property type="protein sequence ID" value="ALR20642.1"/>
    <property type="molecule type" value="Genomic_DNA"/>
</dbReference>
<dbReference type="Pfam" id="PF08681">
    <property type="entry name" value="TacA1"/>
    <property type="match status" value="1"/>
</dbReference>
<dbReference type="PANTHER" id="PTHR35401:SF1">
    <property type="entry name" value="CYTOPLASMIC PROTEIN"/>
    <property type="match status" value="1"/>
</dbReference>
<accession>A0A0S3EYZ1</accession>
<dbReference type="InterPro" id="IPR014795">
    <property type="entry name" value="TacA_1-like"/>
</dbReference>
<protein>
    <submittedName>
        <fullName evidence="7">Antitoxin</fullName>
    </submittedName>
</protein>
<dbReference type="RefSeq" id="WP_062064445.1">
    <property type="nucleotide sequence ID" value="NZ_CP013264.1"/>
</dbReference>
<name>A0A0S3EYZ1_9SPHN</name>
<dbReference type="Proteomes" id="UP000056968">
    <property type="component" value="Chromosome"/>
</dbReference>
<keyword evidence="4" id="KW-0238">DNA-binding</keyword>